<proteinExistence type="predicted"/>
<dbReference type="Proteomes" id="UP001632038">
    <property type="component" value="Unassembled WGS sequence"/>
</dbReference>
<dbReference type="EMBL" id="JAVIJP010000027">
    <property type="protein sequence ID" value="KAL3635589.1"/>
    <property type="molecule type" value="Genomic_DNA"/>
</dbReference>
<name>A0ABD3D2S7_9LAMI</name>
<sequence>MSKKLYSVLDEVETLNSKVRHQLDELEKANTTTQQHQFDVPNKISSNGNRWWDHKWQW</sequence>
<evidence type="ECO:0000313" key="2">
    <source>
        <dbReference type="Proteomes" id="UP001632038"/>
    </source>
</evidence>
<gene>
    <name evidence="1" type="ORF">CASFOL_020136</name>
</gene>
<keyword evidence="2" id="KW-1185">Reference proteome</keyword>
<accession>A0ABD3D2S7</accession>
<protein>
    <submittedName>
        <fullName evidence="1">Uncharacterized protein</fullName>
    </submittedName>
</protein>
<evidence type="ECO:0000313" key="1">
    <source>
        <dbReference type="EMBL" id="KAL3635589.1"/>
    </source>
</evidence>
<comment type="caution">
    <text evidence="1">The sequence shown here is derived from an EMBL/GenBank/DDBJ whole genome shotgun (WGS) entry which is preliminary data.</text>
</comment>
<reference evidence="2" key="1">
    <citation type="journal article" date="2024" name="IScience">
        <title>Strigolactones Initiate the Formation of Haustorium-like Structures in Castilleja.</title>
        <authorList>
            <person name="Buerger M."/>
            <person name="Peterson D."/>
            <person name="Chory J."/>
        </authorList>
    </citation>
    <scope>NUCLEOTIDE SEQUENCE [LARGE SCALE GENOMIC DNA]</scope>
</reference>
<dbReference type="AlphaFoldDB" id="A0ABD3D2S7"/>
<organism evidence="1 2">
    <name type="scientific">Castilleja foliolosa</name>
    <dbReference type="NCBI Taxonomy" id="1961234"/>
    <lineage>
        <taxon>Eukaryota</taxon>
        <taxon>Viridiplantae</taxon>
        <taxon>Streptophyta</taxon>
        <taxon>Embryophyta</taxon>
        <taxon>Tracheophyta</taxon>
        <taxon>Spermatophyta</taxon>
        <taxon>Magnoliopsida</taxon>
        <taxon>eudicotyledons</taxon>
        <taxon>Gunneridae</taxon>
        <taxon>Pentapetalae</taxon>
        <taxon>asterids</taxon>
        <taxon>lamiids</taxon>
        <taxon>Lamiales</taxon>
        <taxon>Orobanchaceae</taxon>
        <taxon>Pedicularideae</taxon>
        <taxon>Castillejinae</taxon>
        <taxon>Castilleja</taxon>
    </lineage>
</organism>